<dbReference type="PRINTS" id="PR00455">
    <property type="entry name" value="HTHTETR"/>
</dbReference>
<dbReference type="InterPro" id="IPR001647">
    <property type="entry name" value="HTH_TetR"/>
</dbReference>
<dbReference type="InterPro" id="IPR009057">
    <property type="entry name" value="Homeodomain-like_sf"/>
</dbReference>
<evidence type="ECO:0000313" key="3">
    <source>
        <dbReference type="Proteomes" id="UP000275368"/>
    </source>
</evidence>
<evidence type="ECO:0000313" key="2">
    <source>
        <dbReference type="EMBL" id="BBH21853.1"/>
    </source>
</evidence>
<dbReference type="InterPro" id="IPR023772">
    <property type="entry name" value="DNA-bd_HTH_TetR-type_CS"/>
</dbReference>
<protein>
    <submittedName>
        <fullName evidence="2">TetR family transcriptional regulator</fullName>
    </submittedName>
</protein>
<reference evidence="2 3" key="1">
    <citation type="submission" date="2018-11" db="EMBL/GenBank/DDBJ databases">
        <title>Complete genome sequence of Paenibacillus baekrokdamisoli strain KCTC 33723.</title>
        <authorList>
            <person name="Kang S.W."/>
            <person name="Lee K.C."/>
            <person name="Kim K.K."/>
            <person name="Kim J.S."/>
            <person name="Kim D.S."/>
            <person name="Ko S.H."/>
            <person name="Yang S.H."/>
            <person name="Lee J.S."/>
        </authorList>
    </citation>
    <scope>NUCLEOTIDE SEQUENCE [LARGE SCALE GENOMIC DNA]</scope>
    <source>
        <strain evidence="2 3">KCTC 33723</strain>
    </source>
</reference>
<name>A0A3G9JAE1_9BACL</name>
<dbReference type="Gene3D" id="1.10.10.60">
    <property type="entry name" value="Homeodomain-like"/>
    <property type="match status" value="1"/>
</dbReference>
<dbReference type="PROSITE" id="PS01081">
    <property type="entry name" value="HTH_TETR_1"/>
    <property type="match status" value="1"/>
</dbReference>
<keyword evidence="1" id="KW-0238">DNA-binding</keyword>
<dbReference type="Proteomes" id="UP000275368">
    <property type="component" value="Chromosome"/>
</dbReference>
<gene>
    <name evidence="2" type="ORF">Back11_31980</name>
</gene>
<dbReference type="RefSeq" id="WP_125659004.1">
    <property type="nucleotide sequence ID" value="NZ_AP019308.1"/>
</dbReference>
<dbReference type="OrthoDB" id="9812484at2"/>
<dbReference type="InterPro" id="IPR050624">
    <property type="entry name" value="HTH-type_Tx_Regulator"/>
</dbReference>
<dbReference type="PANTHER" id="PTHR43479">
    <property type="entry name" value="ACREF/ENVCD OPERON REPRESSOR-RELATED"/>
    <property type="match status" value="1"/>
</dbReference>
<organism evidence="2 3">
    <name type="scientific">Paenibacillus baekrokdamisoli</name>
    <dbReference type="NCBI Taxonomy" id="1712516"/>
    <lineage>
        <taxon>Bacteria</taxon>
        <taxon>Bacillati</taxon>
        <taxon>Bacillota</taxon>
        <taxon>Bacilli</taxon>
        <taxon>Bacillales</taxon>
        <taxon>Paenibacillaceae</taxon>
        <taxon>Paenibacillus</taxon>
    </lineage>
</organism>
<dbReference type="KEGG" id="pbk:Back11_31980"/>
<proteinExistence type="predicted"/>
<dbReference type="SUPFAM" id="SSF46689">
    <property type="entry name" value="Homeodomain-like"/>
    <property type="match status" value="1"/>
</dbReference>
<dbReference type="Pfam" id="PF00440">
    <property type="entry name" value="TetR_N"/>
    <property type="match status" value="1"/>
</dbReference>
<keyword evidence="3" id="KW-1185">Reference proteome</keyword>
<dbReference type="SUPFAM" id="SSF48498">
    <property type="entry name" value="Tetracyclin repressor-like, C-terminal domain"/>
    <property type="match status" value="1"/>
</dbReference>
<dbReference type="InterPro" id="IPR036271">
    <property type="entry name" value="Tet_transcr_reg_TetR-rel_C_sf"/>
</dbReference>
<dbReference type="GO" id="GO:0003677">
    <property type="term" value="F:DNA binding"/>
    <property type="evidence" value="ECO:0007669"/>
    <property type="project" value="UniProtKB-UniRule"/>
</dbReference>
<dbReference type="EMBL" id="AP019308">
    <property type="protein sequence ID" value="BBH21853.1"/>
    <property type="molecule type" value="Genomic_DNA"/>
</dbReference>
<accession>A0A3G9JAE1</accession>
<dbReference type="PANTHER" id="PTHR43479:SF11">
    <property type="entry name" value="ACREF_ENVCD OPERON REPRESSOR-RELATED"/>
    <property type="match status" value="1"/>
</dbReference>
<evidence type="ECO:0000256" key="1">
    <source>
        <dbReference type="ARBA" id="ARBA00023125"/>
    </source>
</evidence>
<dbReference type="AlphaFoldDB" id="A0A3G9JAE1"/>
<dbReference type="PROSITE" id="PS50977">
    <property type="entry name" value="HTH_TETR_2"/>
    <property type="match status" value="1"/>
</dbReference>
<sequence length="199" mass="22736">MEQKKPVDRRTQIVEAAGQSFAMFGYKATTMELVSKIAAVGKGTIYTFFPTKEDLFGEIIRQLTLELRIVAERTIDHKRPFFENLADVLYELLIFREKHELIVKLSQEVRDIGTPMAKEGIAKMEQAIVQFIQQRVSTAVQKGELRQVDAELTAFVMIRLYLALAVEWSKEHESLTKEEVTSYFISLMKNGVGAKVEEC</sequence>
<dbReference type="Gene3D" id="1.10.357.10">
    <property type="entry name" value="Tetracycline Repressor, domain 2"/>
    <property type="match status" value="1"/>
</dbReference>